<evidence type="ECO:0000313" key="2">
    <source>
        <dbReference type="Proteomes" id="UP000887565"/>
    </source>
</evidence>
<proteinExistence type="predicted"/>
<evidence type="ECO:0000313" key="3">
    <source>
        <dbReference type="WBParaSite" id="nRc.2.0.1.t11754-RA"/>
    </source>
</evidence>
<dbReference type="WBParaSite" id="nRc.2.0.1.t11754-RA">
    <property type="protein sequence ID" value="nRc.2.0.1.t11754-RA"/>
    <property type="gene ID" value="nRc.2.0.1.g11754"/>
</dbReference>
<reference evidence="3" key="1">
    <citation type="submission" date="2022-11" db="UniProtKB">
        <authorList>
            <consortium name="WormBaseParasite"/>
        </authorList>
    </citation>
    <scope>IDENTIFICATION</scope>
</reference>
<keyword evidence="2" id="KW-1185">Reference proteome</keyword>
<dbReference type="Proteomes" id="UP000887565">
    <property type="component" value="Unplaced"/>
</dbReference>
<feature type="region of interest" description="Disordered" evidence="1">
    <location>
        <begin position="18"/>
        <end position="45"/>
    </location>
</feature>
<protein>
    <submittedName>
        <fullName evidence="3">Uncharacterized protein</fullName>
    </submittedName>
</protein>
<dbReference type="AlphaFoldDB" id="A0A915IC44"/>
<name>A0A915IC44_ROMCU</name>
<evidence type="ECO:0000256" key="1">
    <source>
        <dbReference type="SAM" id="MobiDB-lite"/>
    </source>
</evidence>
<accession>A0A915IC44</accession>
<feature type="region of interest" description="Disordered" evidence="1">
    <location>
        <begin position="63"/>
        <end position="86"/>
    </location>
</feature>
<sequence>MHFTLQDVGIPLDCPPAIAINPQEAGPANPNPDADGLLPRNLKRSPPKIELAGLKRDIITPEFRPNLEERDPEIDRQLERIRQEQD</sequence>
<organism evidence="2 3">
    <name type="scientific">Romanomermis culicivorax</name>
    <name type="common">Nematode worm</name>
    <dbReference type="NCBI Taxonomy" id="13658"/>
    <lineage>
        <taxon>Eukaryota</taxon>
        <taxon>Metazoa</taxon>
        <taxon>Ecdysozoa</taxon>
        <taxon>Nematoda</taxon>
        <taxon>Enoplea</taxon>
        <taxon>Dorylaimia</taxon>
        <taxon>Mermithida</taxon>
        <taxon>Mermithoidea</taxon>
        <taxon>Mermithidae</taxon>
        <taxon>Romanomermis</taxon>
    </lineage>
</organism>